<keyword evidence="13 16" id="KW-0173">Coenzyme A biosynthesis</keyword>
<feature type="binding site" evidence="16">
    <location>
        <position position="175"/>
    </location>
    <ligand>
        <name>substrate</name>
    </ligand>
</feature>
<keyword evidence="7 16" id="KW-0963">Cytoplasm</keyword>
<dbReference type="AlphaFoldDB" id="A0A840RKG4"/>
<evidence type="ECO:0000256" key="2">
    <source>
        <dbReference type="ARBA" id="ARBA00001958"/>
    </source>
</evidence>
<feature type="binding site" evidence="16">
    <location>
        <begin position="6"/>
        <end position="13"/>
    </location>
    <ligand>
        <name>ATP</name>
        <dbReference type="ChEBI" id="CHEBI:30616"/>
    </ligand>
</feature>
<evidence type="ECO:0000256" key="3">
    <source>
        <dbReference type="ARBA" id="ARBA00004496"/>
    </source>
</evidence>
<evidence type="ECO:0000256" key="15">
    <source>
        <dbReference type="ARBA" id="ARBA00040883"/>
    </source>
</evidence>
<feature type="active site" description="Proton acceptor" evidence="16">
    <location>
        <position position="101"/>
    </location>
</feature>
<comment type="catalytic activity">
    <reaction evidence="1 16">
        <text>(R)-pantothenate + ATP = (R)-4'-phosphopantothenate + ADP + H(+)</text>
        <dbReference type="Rhea" id="RHEA:16373"/>
        <dbReference type="ChEBI" id="CHEBI:10986"/>
        <dbReference type="ChEBI" id="CHEBI:15378"/>
        <dbReference type="ChEBI" id="CHEBI:29032"/>
        <dbReference type="ChEBI" id="CHEBI:30616"/>
        <dbReference type="ChEBI" id="CHEBI:456216"/>
        <dbReference type="EC" id="2.7.1.33"/>
    </reaction>
</comment>
<comment type="cofactor">
    <cofactor evidence="16">
        <name>NH4(+)</name>
        <dbReference type="ChEBI" id="CHEBI:28938"/>
    </cofactor>
    <cofactor evidence="16">
        <name>K(+)</name>
        <dbReference type="ChEBI" id="CHEBI:29103"/>
    </cofactor>
    <text evidence="16">A monovalent cation. Ammonium or potassium.</text>
</comment>
<dbReference type="Gene3D" id="3.30.420.40">
    <property type="match status" value="2"/>
</dbReference>
<evidence type="ECO:0000313" key="18">
    <source>
        <dbReference type="Proteomes" id="UP000543030"/>
    </source>
</evidence>
<evidence type="ECO:0000256" key="7">
    <source>
        <dbReference type="ARBA" id="ARBA00022490"/>
    </source>
</evidence>
<dbReference type="GO" id="GO:0015937">
    <property type="term" value="P:coenzyme A biosynthetic process"/>
    <property type="evidence" value="ECO:0007669"/>
    <property type="project" value="UniProtKB-UniRule"/>
</dbReference>
<keyword evidence="9 16" id="KW-0547">Nucleotide-binding</keyword>
<dbReference type="PANTHER" id="PTHR34265:SF1">
    <property type="entry name" value="TYPE III PANTOTHENATE KINASE"/>
    <property type="match status" value="1"/>
</dbReference>
<dbReference type="GO" id="GO:0005737">
    <property type="term" value="C:cytoplasm"/>
    <property type="evidence" value="ECO:0007669"/>
    <property type="project" value="UniProtKB-SubCell"/>
</dbReference>
<keyword evidence="8 16" id="KW-0808">Transferase</keyword>
<dbReference type="EMBL" id="JACHHN010000009">
    <property type="protein sequence ID" value="MBB5193008.1"/>
    <property type="molecule type" value="Genomic_DNA"/>
</dbReference>
<keyword evidence="18" id="KW-1185">Reference proteome</keyword>
<comment type="subunit">
    <text evidence="5 16">Homodimer.</text>
</comment>
<dbReference type="RefSeq" id="WP_184102664.1">
    <property type="nucleotide sequence ID" value="NZ_JACHHN010000009.1"/>
</dbReference>
<comment type="caution">
    <text evidence="16">Lacks conserved residue(s) required for the propagation of feature annotation.</text>
</comment>
<dbReference type="SUPFAM" id="SSF53067">
    <property type="entry name" value="Actin-like ATPase domain"/>
    <property type="match status" value="2"/>
</dbReference>
<dbReference type="UniPathway" id="UPA00241">
    <property type="reaction ID" value="UER00352"/>
</dbReference>
<evidence type="ECO:0000256" key="14">
    <source>
        <dbReference type="ARBA" id="ARBA00038036"/>
    </source>
</evidence>
<keyword evidence="10 16" id="KW-0418">Kinase</keyword>
<dbReference type="Proteomes" id="UP000543030">
    <property type="component" value="Unassembled WGS sequence"/>
</dbReference>
<evidence type="ECO:0000256" key="9">
    <source>
        <dbReference type="ARBA" id="ARBA00022741"/>
    </source>
</evidence>
<comment type="similarity">
    <text evidence="14 16">Belongs to the type III pantothenate kinase family.</text>
</comment>
<keyword evidence="12 16" id="KW-0630">Potassium</keyword>
<dbReference type="GO" id="GO:0004594">
    <property type="term" value="F:pantothenate kinase activity"/>
    <property type="evidence" value="ECO:0007669"/>
    <property type="project" value="UniProtKB-UniRule"/>
</dbReference>
<dbReference type="Pfam" id="PF03309">
    <property type="entry name" value="Pan_kinase"/>
    <property type="match status" value="1"/>
</dbReference>
<feature type="binding site" evidence="16">
    <location>
        <position position="125"/>
    </location>
    <ligand>
        <name>ATP</name>
        <dbReference type="ChEBI" id="CHEBI:30616"/>
    </ligand>
</feature>
<evidence type="ECO:0000256" key="6">
    <source>
        <dbReference type="ARBA" id="ARBA00012102"/>
    </source>
</evidence>
<dbReference type="InterPro" id="IPR004619">
    <property type="entry name" value="Type_III_PanK"/>
</dbReference>
<evidence type="ECO:0000256" key="11">
    <source>
        <dbReference type="ARBA" id="ARBA00022840"/>
    </source>
</evidence>
<name>A0A840RKG4_9NEIS</name>
<organism evidence="17 18">
    <name type="scientific">Silvimonas terrae</name>
    <dbReference type="NCBI Taxonomy" id="300266"/>
    <lineage>
        <taxon>Bacteria</taxon>
        <taxon>Pseudomonadati</taxon>
        <taxon>Pseudomonadota</taxon>
        <taxon>Betaproteobacteria</taxon>
        <taxon>Neisseriales</taxon>
        <taxon>Chitinibacteraceae</taxon>
        <taxon>Silvimonas</taxon>
    </lineage>
</organism>
<comment type="caution">
    <text evidence="17">The sequence shown here is derived from an EMBL/GenBank/DDBJ whole genome shotgun (WGS) entry which is preliminary data.</text>
</comment>
<feature type="binding site" evidence="16">
    <location>
        <begin position="99"/>
        <end position="102"/>
    </location>
    <ligand>
        <name>substrate</name>
    </ligand>
</feature>
<dbReference type="NCBIfam" id="TIGR00671">
    <property type="entry name" value="baf"/>
    <property type="match status" value="1"/>
</dbReference>
<comment type="function">
    <text evidence="16">Catalyzes the phosphorylation of pantothenate (Pan), the first step in CoA biosynthesis.</text>
</comment>
<protein>
    <recommendedName>
        <fullName evidence="15 16">Type III pantothenate kinase</fullName>
        <ecNumber evidence="6 16">2.7.1.33</ecNumber>
    </recommendedName>
    <alternativeName>
        <fullName evidence="16">PanK-III</fullName>
    </alternativeName>
    <alternativeName>
        <fullName evidence="16">Pantothenic acid kinase</fullName>
    </alternativeName>
</protein>
<comment type="pathway">
    <text evidence="4 16">Cofactor biosynthesis; coenzyme A biosynthesis; CoA from (R)-pantothenate: step 1/5.</text>
</comment>
<dbReference type="EC" id="2.7.1.33" evidence="6 16"/>
<evidence type="ECO:0000313" key="17">
    <source>
        <dbReference type="EMBL" id="MBB5193008.1"/>
    </source>
</evidence>
<evidence type="ECO:0000256" key="8">
    <source>
        <dbReference type="ARBA" id="ARBA00022679"/>
    </source>
</evidence>
<proteinExistence type="inferred from homology"/>
<feature type="binding site" evidence="16">
    <location>
        <position position="92"/>
    </location>
    <ligand>
        <name>substrate</name>
    </ligand>
</feature>
<dbReference type="PANTHER" id="PTHR34265">
    <property type="entry name" value="TYPE III PANTOTHENATE KINASE"/>
    <property type="match status" value="1"/>
</dbReference>
<evidence type="ECO:0000256" key="4">
    <source>
        <dbReference type="ARBA" id="ARBA00005225"/>
    </source>
</evidence>
<dbReference type="HAMAP" id="MF_01274">
    <property type="entry name" value="Pantothen_kinase_3"/>
    <property type="match status" value="1"/>
</dbReference>
<dbReference type="CDD" id="cd24015">
    <property type="entry name" value="ASKHA_NBD_PanK-III"/>
    <property type="match status" value="1"/>
</dbReference>
<comment type="cofactor">
    <cofactor evidence="2">
        <name>K(+)</name>
        <dbReference type="ChEBI" id="CHEBI:29103"/>
    </cofactor>
</comment>
<dbReference type="GO" id="GO:0005524">
    <property type="term" value="F:ATP binding"/>
    <property type="evidence" value="ECO:0007669"/>
    <property type="project" value="UniProtKB-UniRule"/>
</dbReference>
<gene>
    <name evidence="16" type="primary">coaX</name>
    <name evidence="17" type="ORF">HNQ50_003762</name>
</gene>
<evidence type="ECO:0000256" key="1">
    <source>
        <dbReference type="ARBA" id="ARBA00001206"/>
    </source>
</evidence>
<evidence type="ECO:0000256" key="16">
    <source>
        <dbReference type="HAMAP-Rule" id="MF_01274"/>
    </source>
</evidence>
<evidence type="ECO:0000256" key="12">
    <source>
        <dbReference type="ARBA" id="ARBA00022958"/>
    </source>
</evidence>
<comment type="subcellular location">
    <subcellularLocation>
        <location evidence="3 16">Cytoplasm</location>
    </subcellularLocation>
</comment>
<reference evidence="17 18" key="1">
    <citation type="submission" date="2020-08" db="EMBL/GenBank/DDBJ databases">
        <title>Genomic Encyclopedia of Type Strains, Phase IV (KMG-IV): sequencing the most valuable type-strain genomes for metagenomic binning, comparative biology and taxonomic classification.</title>
        <authorList>
            <person name="Goeker M."/>
        </authorList>
    </citation>
    <scope>NUCLEOTIDE SEQUENCE [LARGE SCALE GENOMIC DNA]</scope>
    <source>
        <strain evidence="17 18">DSM 18233</strain>
    </source>
</reference>
<dbReference type="InterPro" id="IPR043129">
    <property type="entry name" value="ATPase_NBD"/>
</dbReference>
<keyword evidence="11 16" id="KW-0067">ATP-binding</keyword>
<evidence type="ECO:0000256" key="13">
    <source>
        <dbReference type="ARBA" id="ARBA00022993"/>
    </source>
</evidence>
<sequence length="252" mass="27658">MILLLDLGNTRLKWAHAHTRAEWGDVVEVEAADDAAWHNLFYALPRPQRVLACSVGQPHIRDFLTRAVFDLWGIQIEWLTVTREALGVENRYRVLEQQGPDRWASVLGARSLFPHEALVVANAGTALTVEALTADGVYLGGSIQPGYRLMKQSLFQGTARLPLADGRVHDYPTSTEDAIETGCLSALTGSIESMFERLTGRAEEPRLLLTGGDAPRLSAYLKTPHQRVENLVLHGLAALAFSAAPTRTEPDA</sequence>
<evidence type="ECO:0000256" key="5">
    <source>
        <dbReference type="ARBA" id="ARBA00011738"/>
    </source>
</evidence>
<evidence type="ECO:0000256" key="10">
    <source>
        <dbReference type="ARBA" id="ARBA00022777"/>
    </source>
</evidence>
<accession>A0A840RKG4</accession>